<proteinExistence type="inferred from homology"/>
<evidence type="ECO:0000259" key="9">
    <source>
        <dbReference type="Pfam" id="PF01794"/>
    </source>
</evidence>
<comment type="similarity">
    <text evidence="8">Belongs to the MsrQ family.</text>
</comment>
<comment type="cofactor">
    <cofactor evidence="8">
        <name>heme b</name>
        <dbReference type="ChEBI" id="CHEBI:60344"/>
    </cofactor>
    <text evidence="8">Binds 1 heme b (iron(II)-protoporphyrin IX) group per subunit.</text>
</comment>
<sequence length="198" mass="23079">MVDATLLRAGWAKPFLFLLCSLPFAYIVYGVIADQLGPDPVKTLIHITGEWGLRFFLVAFALTPFRRWFGLAALLRFRRMLGLFVWFYVSVHLLVVLTYLFGWDWEIAREELSERPYIIAGFASWLLLVPLGLTSNNRAVRALKKNWQRVHYLVYPAIGLAWLHVAWQTRSSYFDAVVYGLIILVLFLPRLKVFQNRR</sequence>
<feature type="transmembrane region" description="Helical" evidence="8">
    <location>
        <begin position="149"/>
        <end position="167"/>
    </location>
</feature>
<keyword evidence="2 8" id="KW-0813">Transport</keyword>
<evidence type="ECO:0000256" key="5">
    <source>
        <dbReference type="ARBA" id="ARBA00022989"/>
    </source>
</evidence>
<dbReference type="PANTHER" id="PTHR36964">
    <property type="entry name" value="PROTEIN-METHIONINE-SULFOXIDE REDUCTASE HEME-BINDING SUBUNIT MSRQ"/>
    <property type="match status" value="1"/>
</dbReference>
<feature type="transmembrane region" description="Helical" evidence="8">
    <location>
        <begin position="81"/>
        <end position="102"/>
    </location>
</feature>
<gene>
    <name evidence="8" type="primary">msrQ</name>
    <name evidence="10" type="ORF">HCU74_18400</name>
</gene>
<evidence type="ECO:0000313" key="10">
    <source>
        <dbReference type="EMBL" id="NKI19382.1"/>
    </source>
</evidence>
<feature type="transmembrane region" description="Helical" evidence="8">
    <location>
        <begin position="12"/>
        <end position="32"/>
    </location>
</feature>
<keyword evidence="8" id="KW-1003">Cell membrane</keyword>
<dbReference type="InterPro" id="IPR022837">
    <property type="entry name" value="MsrQ-like"/>
</dbReference>
<comment type="caution">
    <text evidence="10">The sequence shown here is derived from an EMBL/GenBank/DDBJ whole genome shotgun (WGS) entry which is preliminary data.</text>
</comment>
<protein>
    <recommendedName>
        <fullName evidence="8">Protein-methionine-sulfoxide reductase heme-binding subunit MsrQ</fullName>
    </recommendedName>
    <alternativeName>
        <fullName evidence="8">Flavocytochrome MsrQ</fullName>
    </alternativeName>
</protein>
<feature type="transmembrane region" description="Helical" evidence="8">
    <location>
        <begin position="173"/>
        <end position="191"/>
    </location>
</feature>
<keyword evidence="4 8" id="KW-0812">Transmembrane</keyword>
<feature type="transmembrane region" description="Helical" evidence="8">
    <location>
        <begin position="117"/>
        <end position="137"/>
    </location>
</feature>
<reference evidence="10 11" key="1">
    <citation type="submission" date="2020-04" db="EMBL/GenBank/DDBJ databases">
        <authorList>
            <person name="Yoon J."/>
        </authorList>
    </citation>
    <scope>NUCLEOTIDE SEQUENCE [LARGE SCALE GENOMIC DNA]</scope>
    <source>
        <strain evidence="10 11">KMU-166</strain>
    </source>
</reference>
<feature type="transmembrane region" description="Helical" evidence="8">
    <location>
        <begin position="52"/>
        <end position="69"/>
    </location>
</feature>
<evidence type="ECO:0000313" key="11">
    <source>
        <dbReference type="Proteomes" id="UP000765845"/>
    </source>
</evidence>
<evidence type="ECO:0000256" key="4">
    <source>
        <dbReference type="ARBA" id="ARBA00022692"/>
    </source>
</evidence>
<organism evidence="10 11">
    <name type="scientific">Spongiibacter thalassae</name>
    <dbReference type="NCBI Taxonomy" id="2721624"/>
    <lineage>
        <taxon>Bacteria</taxon>
        <taxon>Pseudomonadati</taxon>
        <taxon>Pseudomonadota</taxon>
        <taxon>Gammaproteobacteria</taxon>
        <taxon>Cellvibrionales</taxon>
        <taxon>Spongiibacteraceae</taxon>
        <taxon>Spongiibacter</taxon>
    </lineage>
</organism>
<evidence type="ECO:0000256" key="1">
    <source>
        <dbReference type="ARBA" id="ARBA00004141"/>
    </source>
</evidence>
<keyword evidence="8" id="KW-0479">Metal-binding</keyword>
<dbReference type="InterPro" id="IPR013130">
    <property type="entry name" value="Fe3_Rdtase_TM_dom"/>
</dbReference>
<keyword evidence="8" id="KW-0285">Flavoprotein</keyword>
<comment type="subunit">
    <text evidence="8">Heterodimer of a catalytic subunit (MsrP) and a heme-binding subunit (MsrQ).</text>
</comment>
<keyword evidence="5 8" id="KW-1133">Transmembrane helix</keyword>
<dbReference type="RefSeq" id="WP_168451900.1">
    <property type="nucleotide sequence ID" value="NZ_JAAWWK010000007.1"/>
</dbReference>
<evidence type="ECO:0000256" key="6">
    <source>
        <dbReference type="ARBA" id="ARBA00023004"/>
    </source>
</evidence>
<dbReference type="PANTHER" id="PTHR36964:SF1">
    <property type="entry name" value="PROTEIN-METHIONINE-SULFOXIDE REDUCTASE HEME-BINDING SUBUNIT MSRQ"/>
    <property type="match status" value="1"/>
</dbReference>
<keyword evidence="8" id="KW-0288">FMN</keyword>
<comment type="cofactor">
    <cofactor evidence="8">
        <name>FMN</name>
        <dbReference type="ChEBI" id="CHEBI:58210"/>
    </cofactor>
    <text evidence="8">Binds 1 FMN per subunit.</text>
</comment>
<comment type="subcellular location">
    <subcellularLocation>
        <location evidence="8">Cell membrane</location>
        <topology evidence="8">Multi-pass membrane protein</topology>
    </subcellularLocation>
    <subcellularLocation>
        <location evidence="1">Membrane</location>
        <topology evidence="1">Multi-pass membrane protein</topology>
    </subcellularLocation>
</comment>
<evidence type="ECO:0000256" key="2">
    <source>
        <dbReference type="ARBA" id="ARBA00022448"/>
    </source>
</evidence>
<evidence type="ECO:0000256" key="3">
    <source>
        <dbReference type="ARBA" id="ARBA00022617"/>
    </source>
</evidence>
<dbReference type="Proteomes" id="UP000765845">
    <property type="component" value="Unassembled WGS sequence"/>
</dbReference>
<comment type="function">
    <text evidence="8">Part of the MsrPQ system that repairs oxidized periplasmic proteins containing methionine sulfoxide residues (Met-O), using respiratory chain electrons. Thus protects these proteins from oxidative-stress damage caused by reactive species of oxygen and chlorine generated by the host defense mechanisms. MsrPQ is essential for the maintenance of envelope integrity under bleach stress, rescuing a wide series of structurally unrelated periplasmic proteins from methionine oxidation. MsrQ provides electrons for reduction to the reductase catalytic subunit MsrP, using the quinone pool of the respiratory chain.</text>
</comment>
<dbReference type="EMBL" id="JAAWWK010000007">
    <property type="protein sequence ID" value="NKI19382.1"/>
    <property type="molecule type" value="Genomic_DNA"/>
</dbReference>
<dbReference type="HAMAP" id="MF_01207">
    <property type="entry name" value="MsrQ"/>
    <property type="match status" value="1"/>
</dbReference>
<keyword evidence="6 8" id="KW-0408">Iron</keyword>
<dbReference type="Pfam" id="PF01794">
    <property type="entry name" value="Ferric_reduct"/>
    <property type="match status" value="1"/>
</dbReference>
<name>A0ABX1GJG4_9GAMM</name>
<keyword evidence="11" id="KW-1185">Reference proteome</keyword>
<keyword evidence="3 8" id="KW-0349">Heme</keyword>
<feature type="domain" description="Ferric oxidoreductase" evidence="9">
    <location>
        <begin position="48"/>
        <end position="160"/>
    </location>
</feature>
<accession>A0ABX1GJG4</accession>
<evidence type="ECO:0000256" key="8">
    <source>
        <dbReference type="HAMAP-Rule" id="MF_01207"/>
    </source>
</evidence>
<keyword evidence="7 8" id="KW-0472">Membrane</keyword>
<keyword evidence="8" id="KW-0249">Electron transport</keyword>
<evidence type="ECO:0000256" key="7">
    <source>
        <dbReference type="ARBA" id="ARBA00023136"/>
    </source>
</evidence>